<reference evidence="2" key="1">
    <citation type="submission" date="2023-01" db="EMBL/GenBank/DDBJ databases">
        <title>Genome assembly of the deep-sea coral Lophelia pertusa.</title>
        <authorList>
            <person name="Herrera S."/>
            <person name="Cordes E."/>
        </authorList>
    </citation>
    <scope>NUCLEOTIDE SEQUENCE</scope>
    <source>
        <strain evidence="2">USNM1676648</strain>
        <tissue evidence="2">Polyp</tissue>
    </source>
</reference>
<name>A0A9W9ZPC6_9CNID</name>
<keyword evidence="1" id="KW-0732">Signal</keyword>
<protein>
    <submittedName>
        <fullName evidence="2">Uncharacterized protein</fullName>
    </submittedName>
</protein>
<dbReference type="AlphaFoldDB" id="A0A9W9ZPC6"/>
<sequence length="189" mass="21670">MLHQITFIALLLGLYGELSPAFAAEESTELQADEGSSSCPPGYWCKKKREFDTAACPSGYRCQSKRSAEACPPGYWCRRSELVIDHATDPKDCPDEHWCKESRVDISQPRSMFSYTSCPPGYWCRRKRSLDIVAKRNCPSDYRCDETQDEESSCPPGYWCKKKRNMIESATEKNMCPRSFWCKRKAESS</sequence>
<keyword evidence="3" id="KW-1185">Reference proteome</keyword>
<evidence type="ECO:0000313" key="3">
    <source>
        <dbReference type="Proteomes" id="UP001163046"/>
    </source>
</evidence>
<gene>
    <name evidence="2" type="ORF">OS493_016370</name>
</gene>
<feature type="signal peptide" evidence="1">
    <location>
        <begin position="1"/>
        <end position="23"/>
    </location>
</feature>
<organism evidence="2 3">
    <name type="scientific">Desmophyllum pertusum</name>
    <dbReference type="NCBI Taxonomy" id="174260"/>
    <lineage>
        <taxon>Eukaryota</taxon>
        <taxon>Metazoa</taxon>
        <taxon>Cnidaria</taxon>
        <taxon>Anthozoa</taxon>
        <taxon>Hexacorallia</taxon>
        <taxon>Scleractinia</taxon>
        <taxon>Caryophylliina</taxon>
        <taxon>Caryophylliidae</taxon>
        <taxon>Desmophyllum</taxon>
    </lineage>
</organism>
<evidence type="ECO:0000256" key="1">
    <source>
        <dbReference type="SAM" id="SignalP"/>
    </source>
</evidence>
<dbReference type="Proteomes" id="UP001163046">
    <property type="component" value="Unassembled WGS sequence"/>
</dbReference>
<proteinExistence type="predicted"/>
<comment type="caution">
    <text evidence="2">The sequence shown here is derived from an EMBL/GenBank/DDBJ whole genome shotgun (WGS) entry which is preliminary data.</text>
</comment>
<dbReference type="OrthoDB" id="5947407at2759"/>
<accession>A0A9W9ZPC6</accession>
<evidence type="ECO:0000313" key="2">
    <source>
        <dbReference type="EMBL" id="KAJ7385296.1"/>
    </source>
</evidence>
<feature type="chain" id="PRO_5040944141" evidence="1">
    <location>
        <begin position="24"/>
        <end position="189"/>
    </location>
</feature>
<dbReference type="EMBL" id="MU825881">
    <property type="protein sequence ID" value="KAJ7385296.1"/>
    <property type="molecule type" value="Genomic_DNA"/>
</dbReference>